<dbReference type="Gene3D" id="3.20.20.140">
    <property type="entry name" value="Metal-dependent hydrolases"/>
    <property type="match status" value="1"/>
</dbReference>
<evidence type="ECO:0000256" key="4">
    <source>
        <dbReference type="ARBA" id="ARBA00022801"/>
    </source>
</evidence>
<evidence type="ECO:0000256" key="3">
    <source>
        <dbReference type="ARBA" id="ARBA00022723"/>
    </source>
</evidence>
<protein>
    <submittedName>
        <fullName evidence="7">Adenosine deaminase</fullName>
    </submittedName>
</protein>
<comment type="caution">
    <text evidence="7">The sequence shown here is derived from an EMBL/GenBank/DDBJ whole genome shotgun (WGS) entry which is preliminary data.</text>
</comment>
<gene>
    <name evidence="7" type="ORF">WB403_50860</name>
</gene>
<proteinExistence type="inferred from homology"/>
<evidence type="ECO:0000256" key="1">
    <source>
        <dbReference type="ARBA" id="ARBA00001947"/>
    </source>
</evidence>
<reference evidence="7 8" key="1">
    <citation type="submission" date="2024-03" db="EMBL/GenBank/DDBJ databases">
        <title>First Report of Pectobacterium brasiliscabiei causing potato scab in china.</title>
        <authorList>
            <person name="Handique U."/>
        </authorList>
    </citation>
    <scope>NUCLEOTIDE SEQUENCE [LARGE SCALE GENOMIC DNA]</scope>
    <source>
        <strain evidence="7 8">ZRIMU1503</strain>
    </source>
</reference>
<evidence type="ECO:0000259" key="6">
    <source>
        <dbReference type="Pfam" id="PF00962"/>
    </source>
</evidence>
<evidence type="ECO:0000256" key="2">
    <source>
        <dbReference type="ARBA" id="ARBA00006676"/>
    </source>
</evidence>
<dbReference type="InterPro" id="IPR032466">
    <property type="entry name" value="Metal_Hydrolase"/>
</dbReference>
<organism evidence="7 8">
    <name type="scientific">Streptomyces brasiliscabiei</name>
    <dbReference type="NCBI Taxonomy" id="2736302"/>
    <lineage>
        <taxon>Bacteria</taxon>
        <taxon>Bacillati</taxon>
        <taxon>Actinomycetota</taxon>
        <taxon>Actinomycetes</taxon>
        <taxon>Kitasatosporales</taxon>
        <taxon>Streptomycetaceae</taxon>
        <taxon>Streptomyces</taxon>
    </lineage>
</organism>
<dbReference type="InterPro" id="IPR006330">
    <property type="entry name" value="Ado/ade_deaminase"/>
</dbReference>
<feature type="non-terminal residue" evidence="7">
    <location>
        <position position="1"/>
    </location>
</feature>
<evidence type="ECO:0000256" key="5">
    <source>
        <dbReference type="ARBA" id="ARBA00022833"/>
    </source>
</evidence>
<dbReference type="Proteomes" id="UP001365781">
    <property type="component" value="Unassembled WGS sequence"/>
</dbReference>
<evidence type="ECO:0000313" key="7">
    <source>
        <dbReference type="EMBL" id="MEI5617414.1"/>
    </source>
</evidence>
<name>A0ABU8GW58_9ACTN</name>
<feature type="domain" description="Adenosine deaminase" evidence="6">
    <location>
        <begin position="1"/>
        <end position="85"/>
    </location>
</feature>
<feature type="non-terminal residue" evidence="7">
    <location>
        <position position="85"/>
    </location>
</feature>
<dbReference type="SUPFAM" id="SSF51556">
    <property type="entry name" value="Metallo-dependent hydrolases"/>
    <property type="match status" value="1"/>
</dbReference>
<keyword evidence="4" id="KW-0378">Hydrolase</keyword>
<dbReference type="PANTHER" id="PTHR43114:SF6">
    <property type="entry name" value="ADENINE DEAMINASE"/>
    <property type="match status" value="1"/>
</dbReference>
<keyword evidence="8" id="KW-1185">Reference proteome</keyword>
<keyword evidence="3" id="KW-0479">Metal-binding</keyword>
<dbReference type="EMBL" id="JBBAYM010000598">
    <property type="protein sequence ID" value="MEI5617414.1"/>
    <property type="molecule type" value="Genomic_DNA"/>
</dbReference>
<sequence>CFLRHLSEESAIQTFADILKHQDKIIGVGLDSSELGHPPEKFKRVFQKAKQAGFLTVAHAGEEGPAQHIVDAIEMLRVSRVDHGV</sequence>
<accession>A0ABU8GW58</accession>
<dbReference type="Pfam" id="PF00962">
    <property type="entry name" value="A_deaminase"/>
    <property type="match status" value="1"/>
</dbReference>
<comment type="similarity">
    <text evidence="2">Belongs to the metallo-dependent hydrolases superfamily. Adenosine and AMP deaminases family.</text>
</comment>
<dbReference type="InterPro" id="IPR001365">
    <property type="entry name" value="A_deaminase_dom"/>
</dbReference>
<evidence type="ECO:0000313" key="8">
    <source>
        <dbReference type="Proteomes" id="UP001365781"/>
    </source>
</evidence>
<dbReference type="PANTHER" id="PTHR43114">
    <property type="entry name" value="ADENINE DEAMINASE"/>
    <property type="match status" value="1"/>
</dbReference>
<comment type="cofactor">
    <cofactor evidence="1">
        <name>Zn(2+)</name>
        <dbReference type="ChEBI" id="CHEBI:29105"/>
    </cofactor>
</comment>
<keyword evidence="5" id="KW-0862">Zinc</keyword>